<name>A0AA40CY19_9PEZI</name>
<proteinExistence type="predicted"/>
<organism evidence="1 2">
    <name type="scientific">Cercophora newfieldiana</name>
    <dbReference type="NCBI Taxonomy" id="92897"/>
    <lineage>
        <taxon>Eukaryota</taxon>
        <taxon>Fungi</taxon>
        <taxon>Dikarya</taxon>
        <taxon>Ascomycota</taxon>
        <taxon>Pezizomycotina</taxon>
        <taxon>Sordariomycetes</taxon>
        <taxon>Sordariomycetidae</taxon>
        <taxon>Sordariales</taxon>
        <taxon>Lasiosphaeriaceae</taxon>
        <taxon>Cercophora</taxon>
    </lineage>
</organism>
<evidence type="ECO:0000313" key="1">
    <source>
        <dbReference type="EMBL" id="KAK0654757.1"/>
    </source>
</evidence>
<dbReference type="Proteomes" id="UP001174936">
    <property type="component" value="Unassembled WGS sequence"/>
</dbReference>
<dbReference type="EMBL" id="JAULSV010000001">
    <property type="protein sequence ID" value="KAK0654757.1"/>
    <property type="molecule type" value="Genomic_DNA"/>
</dbReference>
<accession>A0AA40CY19</accession>
<evidence type="ECO:0000313" key="2">
    <source>
        <dbReference type="Proteomes" id="UP001174936"/>
    </source>
</evidence>
<reference evidence="1" key="1">
    <citation type="submission" date="2023-06" db="EMBL/GenBank/DDBJ databases">
        <title>Genome-scale phylogeny and comparative genomics of the fungal order Sordariales.</title>
        <authorList>
            <consortium name="Lawrence Berkeley National Laboratory"/>
            <person name="Hensen N."/>
            <person name="Bonometti L."/>
            <person name="Westerberg I."/>
            <person name="Brannstrom I.O."/>
            <person name="Guillou S."/>
            <person name="Cros-Aarteil S."/>
            <person name="Calhoun S."/>
            <person name="Haridas S."/>
            <person name="Kuo A."/>
            <person name="Mondo S."/>
            <person name="Pangilinan J."/>
            <person name="Riley R."/>
            <person name="Labutti K."/>
            <person name="Andreopoulos B."/>
            <person name="Lipzen A."/>
            <person name="Chen C."/>
            <person name="Yanf M."/>
            <person name="Daum C."/>
            <person name="Ng V."/>
            <person name="Clum A."/>
            <person name="Steindorff A."/>
            <person name="Ohm R."/>
            <person name="Martin F."/>
            <person name="Silar P."/>
            <person name="Natvig D."/>
            <person name="Lalanne C."/>
            <person name="Gautier V."/>
            <person name="Ament-Velasquez S.L."/>
            <person name="Kruys A."/>
            <person name="Hutchinson M.I."/>
            <person name="Powell A.J."/>
            <person name="Barry K."/>
            <person name="Miller A.N."/>
            <person name="Grigoriev I.V."/>
            <person name="Debuchy R."/>
            <person name="Gladieux P."/>
            <person name="Thoren M.H."/>
            <person name="Johannesson H."/>
        </authorList>
    </citation>
    <scope>NUCLEOTIDE SEQUENCE</scope>
    <source>
        <strain evidence="1">SMH2532-1</strain>
    </source>
</reference>
<gene>
    <name evidence="1" type="ORF">B0T16DRAFT_325</name>
</gene>
<dbReference type="AlphaFoldDB" id="A0AA40CY19"/>
<protein>
    <submittedName>
        <fullName evidence="1">Uncharacterized protein</fullName>
    </submittedName>
</protein>
<sequence>MALRLGLGGCLAARIGRVWYRSRGVVRASPHRPSRGSHPKWEQCLELPGSDIEKRERELRVRSLQFRRLWPSVSSATPIWPFRQVPRLPPSHQPLFPQPLLCSCPRYLPQPRFGPLMSRNFENYQEFESCPLMNRTARGKLSGIPPRKVSLESRSERGFCHLPTPQAPESPPPETSLQYHAPQCPHSAAAYSSFSSMSPRCTSPRQKSTSCLFRHISTNHTPTWTSMCATPRGCS</sequence>
<keyword evidence="2" id="KW-1185">Reference proteome</keyword>
<comment type="caution">
    <text evidence="1">The sequence shown here is derived from an EMBL/GenBank/DDBJ whole genome shotgun (WGS) entry which is preliminary data.</text>
</comment>